<name>A0A1C5G9R7_MICEH</name>
<reference evidence="1 2" key="1">
    <citation type="submission" date="2016-06" db="EMBL/GenBank/DDBJ databases">
        <authorList>
            <person name="Kjaerup R.B."/>
            <person name="Dalgaard T.S."/>
            <person name="Juul-Madsen H.R."/>
        </authorList>
    </citation>
    <scope>NUCLEOTIDE SEQUENCE [LARGE SCALE GENOMIC DNA]</scope>
    <source>
        <strain evidence="1 2">DSM 43913</strain>
    </source>
</reference>
<proteinExistence type="predicted"/>
<accession>A0A1C5G9R7</accession>
<dbReference type="EMBL" id="LT607733">
    <property type="protein sequence ID" value="SCG16634.1"/>
    <property type="molecule type" value="Genomic_DNA"/>
</dbReference>
<dbReference type="AlphaFoldDB" id="A0A1C5G9R7"/>
<evidence type="ECO:0000313" key="1">
    <source>
        <dbReference type="EMBL" id="SCG16634.1"/>
    </source>
</evidence>
<gene>
    <name evidence="1" type="ORF">GA0070610_2906</name>
</gene>
<evidence type="ECO:0000313" key="2">
    <source>
        <dbReference type="Proteomes" id="UP000198251"/>
    </source>
</evidence>
<protein>
    <submittedName>
        <fullName evidence="1">Uncharacterized protein</fullName>
    </submittedName>
</protein>
<dbReference type="GeneID" id="95802694"/>
<dbReference type="RefSeq" id="WP_089000500.1">
    <property type="nucleotide sequence ID" value="NZ_LT607733.1"/>
</dbReference>
<dbReference type="Pfam" id="PF19827">
    <property type="entry name" value="DUF6308"/>
    <property type="match status" value="1"/>
</dbReference>
<organism evidence="1 2">
    <name type="scientific">Micromonospora echinofusca</name>
    <dbReference type="NCBI Taxonomy" id="47858"/>
    <lineage>
        <taxon>Bacteria</taxon>
        <taxon>Bacillati</taxon>
        <taxon>Actinomycetota</taxon>
        <taxon>Actinomycetes</taxon>
        <taxon>Micromonosporales</taxon>
        <taxon>Micromonosporaceae</taxon>
        <taxon>Micromonospora</taxon>
    </lineage>
</organism>
<dbReference type="InterPro" id="IPR046275">
    <property type="entry name" value="DUF6308"/>
</dbReference>
<sequence length="228" mass="25112">MKQPLTLAEILAVLSDPQSVTDLKRYFGHAGESAFTGGQFERLGGGGDRPETCNLVTAEDLIAVELLSVRVPPRTALDLLQGALGEAVSAELGEIPTTVALGHPGALPLVEKGQGAYRAWRLLRKADGIGWVVAGKLLARKRPHLVPVYDEVVACAFRTRKDFWRWLHGRLGERDGILAERLADLRRQAELPDTISLLRILDVVMWMRHRDEHTGYRCPGGRLPTSGR</sequence>
<dbReference type="Proteomes" id="UP000198251">
    <property type="component" value="Chromosome I"/>
</dbReference>
<keyword evidence="2" id="KW-1185">Reference proteome</keyword>